<dbReference type="InterPro" id="IPR029058">
    <property type="entry name" value="AB_hydrolase_fold"/>
</dbReference>
<dbReference type="EMBL" id="JABBNB010000001">
    <property type="protein sequence ID" value="NMN99826.1"/>
    <property type="molecule type" value="Genomic_DNA"/>
</dbReference>
<dbReference type="SUPFAM" id="SSF53474">
    <property type="entry name" value="alpha/beta-Hydrolases"/>
    <property type="match status" value="1"/>
</dbReference>
<dbReference type="AlphaFoldDB" id="A0A848KPG9"/>
<keyword evidence="1" id="KW-0378">Hydrolase</keyword>
<evidence type="ECO:0000313" key="2">
    <source>
        <dbReference type="Proteomes" id="UP000550729"/>
    </source>
</evidence>
<comment type="caution">
    <text evidence="1">The sequence shown here is derived from an EMBL/GenBank/DDBJ whole genome shotgun (WGS) entry which is preliminary data.</text>
</comment>
<proteinExistence type="predicted"/>
<evidence type="ECO:0000313" key="1">
    <source>
        <dbReference type="EMBL" id="NMN99826.1"/>
    </source>
</evidence>
<dbReference type="RefSeq" id="WP_170192317.1">
    <property type="nucleotide sequence ID" value="NZ_JABBNB010000001.1"/>
</dbReference>
<dbReference type="Proteomes" id="UP000550729">
    <property type="component" value="Unassembled WGS sequence"/>
</dbReference>
<accession>A0A848KPG9</accession>
<organism evidence="1 2">
    <name type="scientific">Gordonia asplenii</name>
    <dbReference type="NCBI Taxonomy" id="2725283"/>
    <lineage>
        <taxon>Bacteria</taxon>
        <taxon>Bacillati</taxon>
        <taxon>Actinomycetota</taxon>
        <taxon>Actinomycetes</taxon>
        <taxon>Mycobacteriales</taxon>
        <taxon>Gordoniaceae</taxon>
        <taxon>Gordonia</taxon>
    </lineage>
</organism>
<name>A0A848KPG9_9ACTN</name>
<dbReference type="GO" id="GO:0016787">
    <property type="term" value="F:hydrolase activity"/>
    <property type="evidence" value="ECO:0007669"/>
    <property type="project" value="UniProtKB-KW"/>
</dbReference>
<sequence>MTRNSTAMAPPAMVWSLTEGSRSMSELAWFYGVRSWLTRRSVGDGRSVLVIPGLMADDASTAPLRSLLRSVGYRVYGWRLGVDIGPTARIVDGLDERLAYIRQRNDGAVSVIGQSLGGLMGRELARRNPGAVDRLITLGSPMNLTDRAQSRAGRTYDFFAPHHLPEYSFQNWMAMERPVIPSTSIYSRFDGIVATSACVYDKDIPLTENIRVHSSHLGMGVQPAAVYATLDRLAAPVDDWQPFRAPAHLRAYFPAT</sequence>
<keyword evidence="2" id="KW-1185">Reference proteome</keyword>
<gene>
    <name evidence="1" type="ORF">HH308_01175</name>
</gene>
<reference evidence="1 2" key="1">
    <citation type="submission" date="2020-04" db="EMBL/GenBank/DDBJ databases">
        <title>Gordonia sp. nov. TBRC 11910.</title>
        <authorList>
            <person name="Suriyachadkun C."/>
        </authorList>
    </citation>
    <scope>NUCLEOTIDE SEQUENCE [LARGE SCALE GENOMIC DNA]</scope>
    <source>
        <strain evidence="1 2">TBRC 11910</strain>
    </source>
</reference>
<protein>
    <submittedName>
        <fullName evidence="1">Alpha/beta hydrolase</fullName>
    </submittedName>
</protein>
<dbReference type="Gene3D" id="3.40.50.1820">
    <property type="entry name" value="alpha/beta hydrolase"/>
    <property type="match status" value="1"/>
</dbReference>